<protein>
    <submittedName>
        <fullName evidence="2">VOC family protein</fullName>
    </submittedName>
</protein>
<dbReference type="OrthoDB" id="9795306at2"/>
<dbReference type="SUPFAM" id="SSF54593">
    <property type="entry name" value="Glyoxalase/Bleomycin resistance protein/Dihydroxybiphenyl dioxygenase"/>
    <property type="match status" value="1"/>
</dbReference>
<dbReference type="PANTHER" id="PTHR33990">
    <property type="entry name" value="PROTEIN YJDN-RELATED"/>
    <property type="match status" value="1"/>
</dbReference>
<reference evidence="2 3" key="1">
    <citation type="submission" date="2019-07" db="EMBL/GenBank/DDBJ databases">
        <authorList>
            <person name="Kim J."/>
        </authorList>
    </citation>
    <scope>NUCLEOTIDE SEQUENCE [LARGE SCALE GENOMIC DNA]</scope>
    <source>
        <strain evidence="2 3">JC52</strain>
    </source>
</reference>
<evidence type="ECO:0000313" key="2">
    <source>
        <dbReference type="EMBL" id="TVY11405.1"/>
    </source>
</evidence>
<organism evidence="2 3">
    <name type="scientific">Paenibacillus cremeus</name>
    <dbReference type="NCBI Taxonomy" id="2163881"/>
    <lineage>
        <taxon>Bacteria</taxon>
        <taxon>Bacillati</taxon>
        <taxon>Bacillota</taxon>
        <taxon>Bacilli</taxon>
        <taxon>Bacillales</taxon>
        <taxon>Paenibacillaceae</taxon>
        <taxon>Paenibacillus</taxon>
    </lineage>
</organism>
<dbReference type="EMBL" id="VNJI01000003">
    <property type="protein sequence ID" value="TVY11405.1"/>
    <property type="molecule type" value="Genomic_DNA"/>
</dbReference>
<dbReference type="InterPro" id="IPR029068">
    <property type="entry name" value="Glyas_Bleomycin-R_OHBP_Dase"/>
</dbReference>
<dbReference type="Proteomes" id="UP000317036">
    <property type="component" value="Unassembled WGS sequence"/>
</dbReference>
<dbReference type="AlphaFoldDB" id="A0A559KGZ5"/>
<proteinExistence type="predicted"/>
<feature type="domain" description="PhnB-like" evidence="1">
    <location>
        <begin position="6"/>
        <end position="130"/>
    </location>
</feature>
<evidence type="ECO:0000313" key="3">
    <source>
        <dbReference type="Proteomes" id="UP000317036"/>
    </source>
</evidence>
<dbReference type="Gene3D" id="3.10.180.10">
    <property type="entry name" value="2,3-Dihydroxybiphenyl 1,2-Dioxygenase, domain 1"/>
    <property type="match status" value="1"/>
</dbReference>
<dbReference type="InterPro" id="IPR028973">
    <property type="entry name" value="PhnB-like"/>
</dbReference>
<comment type="caution">
    <text evidence="2">The sequence shown here is derived from an EMBL/GenBank/DDBJ whole genome shotgun (WGS) entry which is preliminary data.</text>
</comment>
<dbReference type="RefSeq" id="WP_144843534.1">
    <property type="nucleotide sequence ID" value="NZ_VNJI01000003.1"/>
</dbReference>
<dbReference type="PANTHER" id="PTHR33990:SF1">
    <property type="entry name" value="PROTEIN YJDN"/>
    <property type="match status" value="1"/>
</dbReference>
<accession>A0A559KGZ5</accession>
<sequence>MTVYMFPFLMFDGNATEAIAFYKEALDAEQLFIYRLGDLPGKVPEHKKHLVAHSVLKIGETSIMISDTLPGMSHRIGTQVSVCINTDELEKTTQFYENLRREGQVVMPLQEVPYGPGSAIVTDKFGISFLLTTMRTEEAAKRGHQMEMKR</sequence>
<dbReference type="CDD" id="cd06588">
    <property type="entry name" value="PhnB_like"/>
    <property type="match status" value="1"/>
</dbReference>
<dbReference type="Pfam" id="PF06983">
    <property type="entry name" value="3-dmu-9_3-mt"/>
    <property type="match status" value="1"/>
</dbReference>
<gene>
    <name evidence="2" type="ORF">FPZ49_04035</name>
</gene>
<keyword evidence="3" id="KW-1185">Reference proteome</keyword>
<name>A0A559KGZ5_9BACL</name>
<evidence type="ECO:0000259" key="1">
    <source>
        <dbReference type="Pfam" id="PF06983"/>
    </source>
</evidence>